<dbReference type="Proteomes" id="UP000663887">
    <property type="component" value="Unassembled WGS sequence"/>
</dbReference>
<dbReference type="Gene3D" id="3.30.930.10">
    <property type="entry name" value="Bira Bifunctional Protein, Domain 2"/>
    <property type="match status" value="1"/>
</dbReference>
<dbReference type="SUPFAM" id="SSF54364">
    <property type="entry name" value="Translation initiation factor IF3, N-terminal domain"/>
    <property type="match status" value="1"/>
</dbReference>
<dbReference type="EMBL" id="CAJNOW010000238">
    <property type="protein sequence ID" value="CAF1268518.1"/>
    <property type="molecule type" value="Genomic_DNA"/>
</dbReference>
<dbReference type="InterPro" id="IPR006195">
    <property type="entry name" value="aa-tRNA-synth_II"/>
</dbReference>
<proteinExistence type="inferred from homology"/>
<dbReference type="PANTHER" id="PTHR11538:SF41">
    <property type="entry name" value="PHENYLALANINE--TRNA LIGASE, MITOCHONDRIAL"/>
    <property type="match status" value="1"/>
</dbReference>
<dbReference type="GO" id="GO:0003743">
    <property type="term" value="F:translation initiation factor activity"/>
    <property type="evidence" value="ECO:0007669"/>
    <property type="project" value="InterPro"/>
</dbReference>
<organism evidence="21 23">
    <name type="scientific">Rotaria magnacalcarata</name>
    <dbReference type="NCBI Taxonomy" id="392030"/>
    <lineage>
        <taxon>Eukaryota</taxon>
        <taxon>Metazoa</taxon>
        <taxon>Spiralia</taxon>
        <taxon>Gnathifera</taxon>
        <taxon>Rotifera</taxon>
        <taxon>Eurotatoria</taxon>
        <taxon>Bdelloidea</taxon>
        <taxon>Philodinida</taxon>
        <taxon>Philodinidae</taxon>
        <taxon>Rotaria</taxon>
    </lineage>
</organism>
<evidence type="ECO:0000256" key="5">
    <source>
        <dbReference type="ARBA" id="ARBA00022598"/>
    </source>
</evidence>
<dbReference type="InterPro" id="IPR019814">
    <property type="entry name" value="Translation_initiation_fac_3_N"/>
</dbReference>
<dbReference type="SMART" id="SM00896">
    <property type="entry name" value="FDX-ACB"/>
    <property type="match status" value="1"/>
</dbReference>
<evidence type="ECO:0000313" key="22">
    <source>
        <dbReference type="EMBL" id="CAF4153293.1"/>
    </source>
</evidence>
<reference evidence="21" key="1">
    <citation type="submission" date="2021-02" db="EMBL/GenBank/DDBJ databases">
        <authorList>
            <person name="Nowell W R."/>
        </authorList>
    </citation>
    <scope>NUCLEOTIDE SEQUENCE</scope>
</reference>
<dbReference type="CDD" id="cd00496">
    <property type="entry name" value="PheRS_alpha_core"/>
    <property type="match status" value="1"/>
</dbReference>
<dbReference type="AlphaFoldDB" id="A0A816QHB1"/>
<name>A0A816QHB1_9BILA</name>
<dbReference type="EMBL" id="CAJNRG010003858">
    <property type="protein sequence ID" value="CAF2061153.1"/>
    <property type="molecule type" value="Genomic_DNA"/>
</dbReference>
<evidence type="ECO:0000259" key="18">
    <source>
        <dbReference type="PROSITE" id="PS50862"/>
    </source>
</evidence>
<evidence type="ECO:0000313" key="23">
    <source>
        <dbReference type="Proteomes" id="UP000663887"/>
    </source>
</evidence>
<protein>
    <recommendedName>
        <fullName evidence="16">Phenylalanine--tRNA ligase, mitochondrial</fullName>
        <ecNumber evidence="4">6.1.1.20</ecNumber>
    </recommendedName>
    <alternativeName>
        <fullName evidence="13">Phenylalanyl-tRNA synthetase</fullName>
    </alternativeName>
</protein>
<evidence type="ECO:0000256" key="10">
    <source>
        <dbReference type="ARBA" id="ARBA00022990"/>
    </source>
</evidence>
<evidence type="ECO:0000256" key="1">
    <source>
        <dbReference type="ARBA" id="ARBA00004305"/>
    </source>
</evidence>
<dbReference type="PROSITE" id="PS51447">
    <property type="entry name" value="FDX_ACB"/>
    <property type="match status" value="1"/>
</dbReference>
<feature type="region of interest" description="Disordered" evidence="17">
    <location>
        <begin position="212"/>
        <end position="232"/>
    </location>
</feature>
<keyword evidence="8" id="KW-0648">Protein biosynthesis</keyword>
<dbReference type="InterPro" id="IPR036787">
    <property type="entry name" value="T_IF-3_N_sf"/>
</dbReference>
<dbReference type="GO" id="GO:0005759">
    <property type="term" value="C:mitochondrial matrix"/>
    <property type="evidence" value="ECO:0007669"/>
    <property type="project" value="UniProtKB-SubCell"/>
</dbReference>
<dbReference type="InterPro" id="IPR004530">
    <property type="entry name" value="Phe-tRNA-synth_IIc_mito"/>
</dbReference>
<dbReference type="NCBIfam" id="TIGR00469">
    <property type="entry name" value="pheS_mito"/>
    <property type="match status" value="1"/>
</dbReference>
<dbReference type="Proteomes" id="UP000663842">
    <property type="component" value="Unassembled WGS sequence"/>
</dbReference>
<evidence type="ECO:0000256" key="6">
    <source>
        <dbReference type="ARBA" id="ARBA00022741"/>
    </source>
</evidence>
<comment type="similarity">
    <text evidence="2">Belongs to the class-II aminoacyl-tRNA synthetase family.</text>
</comment>
<evidence type="ECO:0000256" key="15">
    <source>
        <dbReference type="ARBA" id="ARBA00060211"/>
    </source>
</evidence>
<dbReference type="Pfam" id="PF03147">
    <property type="entry name" value="FDX-ACB"/>
    <property type="match status" value="1"/>
</dbReference>
<evidence type="ECO:0000256" key="4">
    <source>
        <dbReference type="ARBA" id="ARBA00012814"/>
    </source>
</evidence>
<dbReference type="InterPro" id="IPR002319">
    <property type="entry name" value="Phenylalanyl-tRNA_Synthase"/>
</dbReference>
<accession>A0A816QHB1</accession>
<dbReference type="EC" id="6.1.1.20" evidence="4"/>
<evidence type="ECO:0000313" key="21">
    <source>
        <dbReference type="EMBL" id="CAF2061153.1"/>
    </source>
</evidence>
<evidence type="ECO:0000256" key="16">
    <source>
        <dbReference type="ARBA" id="ARBA00073229"/>
    </source>
</evidence>
<dbReference type="GO" id="GO:0004826">
    <property type="term" value="F:phenylalanine-tRNA ligase activity"/>
    <property type="evidence" value="ECO:0007669"/>
    <property type="project" value="UniProtKB-EC"/>
</dbReference>
<dbReference type="Pfam" id="PF05198">
    <property type="entry name" value="IF3_N"/>
    <property type="match status" value="1"/>
</dbReference>
<keyword evidence="5" id="KW-0436">Ligase</keyword>
<evidence type="ECO:0000256" key="14">
    <source>
        <dbReference type="ARBA" id="ARBA00049255"/>
    </source>
</evidence>
<dbReference type="FunFam" id="3.30.930.10:FF:000041">
    <property type="entry name" value="Phenylalanyl-tRNA synthetase 2, mitochondrial"/>
    <property type="match status" value="1"/>
</dbReference>
<comment type="subunit">
    <text evidence="3">Monomer.</text>
</comment>
<keyword evidence="6" id="KW-0547">Nucleotide-binding</keyword>
<evidence type="ECO:0000256" key="9">
    <source>
        <dbReference type="ARBA" id="ARBA00022946"/>
    </source>
</evidence>
<keyword evidence="7" id="KW-0067">ATP-binding</keyword>
<dbReference type="OrthoDB" id="4457at2759"/>
<comment type="catalytic activity">
    <reaction evidence="14">
        <text>tRNA(Phe) + L-phenylalanine + ATP = L-phenylalanyl-tRNA(Phe) + AMP + diphosphate + H(+)</text>
        <dbReference type="Rhea" id="RHEA:19413"/>
        <dbReference type="Rhea" id="RHEA-COMP:9668"/>
        <dbReference type="Rhea" id="RHEA-COMP:9699"/>
        <dbReference type="ChEBI" id="CHEBI:15378"/>
        <dbReference type="ChEBI" id="CHEBI:30616"/>
        <dbReference type="ChEBI" id="CHEBI:33019"/>
        <dbReference type="ChEBI" id="CHEBI:58095"/>
        <dbReference type="ChEBI" id="CHEBI:78442"/>
        <dbReference type="ChEBI" id="CHEBI:78531"/>
        <dbReference type="ChEBI" id="CHEBI:456215"/>
        <dbReference type="EC" id="6.1.1.20"/>
    </reaction>
</comment>
<evidence type="ECO:0000256" key="17">
    <source>
        <dbReference type="SAM" id="MobiDB-lite"/>
    </source>
</evidence>
<gene>
    <name evidence="20" type="ORF">KQP761_LOCUS3170</name>
    <name evidence="22" type="ORF">UXM345_LOCUS25252</name>
    <name evidence="21" type="ORF">XDN619_LOCUS10588</name>
</gene>
<keyword evidence="9" id="KW-0809">Transit peptide</keyword>
<evidence type="ECO:0000259" key="19">
    <source>
        <dbReference type="PROSITE" id="PS51447"/>
    </source>
</evidence>
<dbReference type="SUPFAM" id="SSF55681">
    <property type="entry name" value="Class II aaRS and biotin synthetases"/>
    <property type="match status" value="1"/>
</dbReference>
<sequence length="709" mass="82548">MIRRFLTSQLFVSTRFVSQYYSKKKILVPSRLGVTPGNQHLQVNLFDDENKQSLGRMSLNEAQKLAKFRELILVLFDESHDPPDVRLMTGKNLAHIRDETRANKKRELSNEKIADFALRLRPHIADKDLLTKLANAKAAYAKGCSIRFSLDFGHSIDEKETEKLAARADDQKAFLARLKPHLEEFPKVHTNSKSVRSIILIVPSKLLAEKSTKKTDKSADVQQGEAAEEESKSIDIEDKNINISRNIRRKSMIVLKRFYTRPILRRILYPYRTNATTTQRKSDPFNIEYDPIKQAIIYPPELIIQNKKYPTDSWTNVNGHILSRIGQNLHQRKNHPLYHLTNRLRQHFYQYYDPRKLSPKFSIIDDLRPIVTTEQNFDSICIPADHVSRTKTMNYYINKNTLLRAHTSAHQVDLMRSGLNAFLCIGDVYRRDHIDPTHYPVFHQCEGVQLFNKEELFIENRNVRGDKDYLQIFGPNEYRDATKQEGHTLEAVKLVEASLKKTITDLFKNLFPNAATLNSRWVDATFPFTHPSWEYEIEIDGKWYELLGCGIMEHSVLENSGLSKDHIGWAFGLGLERIAMIMYGIPDIRLFWSNDSGFLSQFAFDDSTRAVRYKPISIYPQCINDLSMWMGKTIIDPSDFHDLVRTIGGDLIEQVVLIDEFYNAKKQRHSQTYRIIYRSMDRTLTKEEINMIHKDIEYHCKQQFGVEIR</sequence>
<feature type="domain" description="FDX-ACB" evidence="19">
    <location>
        <begin position="617"/>
        <end position="709"/>
    </location>
</feature>
<keyword evidence="12" id="KW-0030">Aminoacyl-tRNA synthetase</keyword>
<keyword evidence="11" id="KW-0496">Mitochondrion</keyword>
<evidence type="ECO:0000256" key="13">
    <source>
        <dbReference type="ARBA" id="ARBA00031194"/>
    </source>
</evidence>
<dbReference type="InterPro" id="IPR005121">
    <property type="entry name" value="Fdx_antiC-bd"/>
</dbReference>
<evidence type="ECO:0000313" key="20">
    <source>
        <dbReference type="EMBL" id="CAF1268518.1"/>
    </source>
</evidence>
<evidence type="ECO:0000256" key="7">
    <source>
        <dbReference type="ARBA" id="ARBA00022840"/>
    </source>
</evidence>
<comment type="subcellular location">
    <subcellularLocation>
        <location evidence="1">Mitochondrion matrix</location>
    </subcellularLocation>
</comment>
<dbReference type="Pfam" id="PF01409">
    <property type="entry name" value="tRNA-synt_2d"/>
    <property type="match status" value="2"/>
</dbReference>
<comment type="caution">
    <text evidence="21">The sequence shown here is derived from an EMBL/GenBank/DDBJ whole genome shotgun (WGS) entry which is preliminary data.</text>
</comment>
<evidence type="ECO:0000256" key="11">
    <source>
        <dbReference type="ARBA" id="ARBA00023128"/>
    </source>
</evidence>
<evidence type="ECO:0000256" key="3">
    <source>
        <dbReference type="ARBA" id="ARBA00011245"/>
    </source>
</evidence>
<feature type="domain" description="Aminoacyl-transfer RNA synthetases class-II family profile" evidence="18">
    <location>
        <begin position="425"/>
        <end position="615"/>
    </location>
</feature>
<dbReference type="PANTHER" id="PTHR11538">
    <property type="entry name" value="PHENYLALANYL-TRNA SYNTHETASE"/>
    <property type="match status" value="1"/>
</dbReference>
<dbReference type="GO" id="GO:0005524">
    <property type="term" value="F:ATP binding"/>
    <property type="evidence" value="ECO:0007669"/>
    <property type="project" value="UniProtKB-KW"/>
</dbReference>
<evidence type="ECO:0000256" key="12">
    <source>
        <dbReference type="ARBA" id="ARBA00023146"/>
    </source>
</evidence>
<evidence type="ECO:0000256" key="2">
    <source>
        <dbReference type="ARBA" id="ARBA00008226"/>
    </source>
</evidence>
<evidence type="ECO:0000256" key="8">
    <source>
        <dbReference type="ARBA" id="ARBA00022917"/>
    </source>
</evidence>
<dbReference type="InterPro" id="IPR045864">
    <property type="entry name" value="aa-tRNA-synth_II/BPL/LPL"/>
</dbReference>
<dbReference type="Gene3D" id="3.30.70.380">
    <property type="entry name" value="Ferrodoxin-fold anticodon-binding domain"/>
    <property type="match status" value="1"/>
</dbReference>
<dbReference type="FunFam" id="3.30.70.380:FF:000002">
    <property type="entry name" value="phenylalanine--tRNA ligase, mitochondrial"/>
    <property type="match status" value="1"/>
</dbReference>
<dbReference type="EMBL" id="CAJOBF010004799">
    <property type="protein sequence ID" value="CAF4153293.1"/>
    <property type="molecule type" value="Genomic_DNA"/>
</dbReference>
<dbReference type="GO" id="GO:0000049">
    <property type="term" value="F:tRNA binding"/>
    <property type="evidence" value="ECO:0007669"/>
    <property type="project" value="InterPro"/>
</dbReference>
<dbReference type="Gene3D" id="3.10.20.80">
    <property type="entry name" value="Translation initiation factor 3 (IF-3), N-terminal domain"/>
    <property type="match status" value="1"/>
</dbReference>
<dbReference type="SUPFAM" id="SSF54991">
    <property type="entry name" value="Anticodon-binding domain of PheRS"/>
    <property type="match status" value="1"/>
</dbReference>
<dbReference type="InterPro" id="IPR036690">
    <property type="entry name" value="Fdx_antiC-bd_sf"/>
</dbReference>
<dbReference type="Proteomes" id="UP000663834">
    <property type="component" value="Unassembled WGS sequence"/>
</dbReference>
<dbReference type="PROSITE" id="PS50862">
    <property type="entry name" value="AA_TRNA_LIGASE_II"/>
    <property type="match status" value="1"/>
</dbReference>
<comment type="function">
    <text evidence="15">Is responsible for the charging of tRNA(Phe) with phenylalanine in mitochondrial translation. To a lesser extent, also catalyzes direct attachment of m-Tyr (an oxidized version of Phe) to tRNA(Phe), thereby opening the way for delivery of the misacylated tRNA to the ribosome and incorporation of ROS-damaged amino acid into proteins.</text>
</comment>
<dbReference type="GO" id="GO:0006432">
    <property type="term" value="P:phenylalanyl-tRNA aminoacylation"/>
    <property type="evidence" value="ECO:0007669"/>
    <property type="project" value="InterPro"/>
</dbReference>
<keyword evidence="10" id="KW-0007">Acetylation</keyword>